<comment type="subcellular location">
    <subcellularLocation>
        <location evidence="1 8">Cell membrane</location>
        <topology evidence="1 8">Multi-pass membrane protein</topology>
    </subcellularLocation>
</comment>
<evidence type="ECO:0000313" key="11">
    <source>
        <dbReference type="Proteomes" id="UP000693892"/>
    </source>
</evidence>
<feature type="domain" description="ABC transmembrane type-1" evidence="9">
    <location>
        <begin position="75"/>
        <end position="282"/>
    </location>
</feature>
<dbReference type="AlphaFoldDB" id="A0A916NL52"/>
<dbReference type="GO" id="GO:0006865">
    <property type="term" value="P:amino acid transport"/>
    <property type="evidence" value="ECO:0007669"/>
    <property type="project" value="UniProtKB-KW"/>
</dbReference>
<evidence type="ECO:0000256" key="1">
    <source>
        <dbReference type="ARBA" id="ARBA00004651"/>
    </source>
</evidence>
<feature type="transmembrane region" description="Helical" evidence="8">
    <location>
        <begin position="264"/>
        <end position="285"/>
    </location>
</feature>
<evidence type="ECO:0000256" key="6">
    <source>
        <dbReference type="ARBA" id="ARBA00022989"/>
    </source>
</evidence>
<keyword evidence="2 8" id="KW-0813">Transport</keyword>
<dbReference type="Proteomes" id="UP000693892">
    <property type="component" value="Unassembled WGS sequence"/>
</dbReference>
<dbReference type="PROSITE" id="PS50928">
    <property type="entry name" value="ABC_TM1"/>
    <property type="match status" value="1"/>
</dbReference>
<dbReference type="Pfam" id="PF00528">
    <property type="entry name" value="BPD_transp_1"/>
    <property type="match status" value="1"/>
</dbReference>
<protein>
    <recommendedName>
        <fullName evidence="9">ABC transmembrane type-1 domain-containing protein</fullName>
    </recommendedName>
</protein>
<comment type="caution">
    <text evidence="10">The sequence shown here is derived from an EMBL/GenBank/DDBJ whole genome shotgun (WGS) entry which is preliminary data.</text>
</comment>
<dbReference type="InterPro" id="IPR043429">
    <property type="entry name" value="ArtM/GltK/GlnP/TcyL/YhdX-like"/>
</dbReference>
<evidence type="ECO:0000256" key="2">
    <source>
        <dbReference type="ARBA" id="ARBA00022448"/>
    </source>
</evidence>
<feature type="transmembrane region" description="Helical" evidence="8">
    <location>
        <begin position="159"/>
        <end position="178"/>
    </location>
</feature>
<feature type="transmembrane region" description="Helical" evidence="8">
    <location>
        <begin position="106"/>
        <end position="129"/>
    </location>
</feature>
<evidence type="ECO:0000256" key="4">
    <source>
        <dbReference type="ARBA" id="ARBA00022692"/>
    </source>
</evidence>
<accession>A0A916NL52</accession>
<comment type="similarity">
    <text evidence="8">Belongs to the binding-protein-dependent transport system permease family.</text>
</comment>
<evidence type="ECO:0000256" key="5">
    <source>
        <dbReference type="ARBA" id="ARBA00022970"/>
    </source>
</evidence>
<keyword evidence="11" id="KW-1185">Reference proteome</keyword>
<dbReference type="RefSeq" id="WP_218114036.1">
    <property type="nucleotide sequence ID" value="NZ_CAJVAP010000003.1"/>
</dbReference>
<reference evidence="10" key="1">
    <citation type="submission" date="2021-06" db="EMBL/GenBank/DDBJ databases">
        <authorList>
            <person name="Criscuolo A."/>
        </authorList>
    </citation>
    <scope>NUCLEOTIDE SEQUENCE</scope>
    <source>
        <strain evidence="10">CIP111803</strain>
    </source>
</reference>
<keyword evidence="3" id="KW-1003">Cell membrane</keyword>
<sequence length="292" mass="31730">MTSPELAPPSDQTERRRETADEEIVVPLRHYGRTTLAVFAVLLLLGIGYGLSTNPYIAWDVVGQYFVNGSILRGLGVTLQMTVLAMAIGLVLATVLAIMRLSESRVLNAIASAYVFFFRGIPMIVLLIFVGNLGLFVKEIVIGIPFTDIVFYQVSMQKVLTPFIASVIGLVLVASAYMSEIVRGGLLAVNRGQYQASKALGLNGGQTLRFVVLPQALRVIIPPLGNELVNTLKATALVSVIAGGDLLTIAQSISGVNYKVIEMLIVASIWYLLVIALWSIAQYFIERKTAER</sequence>
<evidence type="ECO:0000256" key="7">
    <source>
        <dbReference type="ARBA" id="ARBA00023136"/>
    </source>
</evidence>
<keyword evidence="5" id="KW-0029">Amino-acid transport</keyword>
<proteinExistence type="inferred from homology"/>
<gene>
    <name evidence="10" type="ORF">LEUCIP111803_00386</name>
</gene>
<dbReference type="GO" id="GO:0043190">
    <property type="term" value="C:ATP-binding cassette (ABC) transporter complex"/>
    <property type="evidence" value="ECO:0007669"/>
    <property type="project" value="InterPro"/>
</dbReference>
<dbReference type="GO" id="GO:0022857">
    <property type="term" value="F:transmembrane transporter activity"/>
    <property type="evidence" value="ECO:0007669"/>
    <property type="project" value="InterPro"/>
</dbReference>
<organism evidence="10 11">
    <name type="scientific">Leucobacter soli</name>
    <dbReference type="NCBI Taxonomy" id="2812850"/>
    <lineage>
        <taxon>Bacteria</taxon>
        <taxon>Bacillati</taxon>
        <taxon>Actinomycetota</taxon>
        <taxon>Actinomycetes</taxon>
        <taxon>Micrococcales</taxon>
        <taxon>Microbacteriaceae</taxon>
        <taxon>Leucobacter</taxon>
    </lineage>
</organism>
<dbReference type="PANTHER" id="PTHR30614:SF0">
    <property type="entry name" value="L-CYSTINE TRANSPORT SYSTEM PERMEASE PROTEIN TCYL"/>
    <property type="match status" value="1"/>
</dbReference>
<evidence type="ECO:0000259" key="9">
    <source>
        <dbReference type="PROSITE" id="PS50928"/>
    </source>
</evidence>
<evidence type="ECO:0000313" key="10">
    <source>
        <dbReference type="EMBL" id="CAG7600416.1"/>
    </source>
</evidence>
<dbReference type="NCBIfam" id="TIGR01726">
    <property type="entry name" value="HEQRo_perm_3TM"/>
    <property type="match status" value="1"/>
</dbReference>
<dbReference type="EMBL" id="CAJVAP010000003">
    <property type="protein sequence ID" value="CAG7600416.1"/>
    <property type="molecule type" value="Genomic_DNA"/>
</dbReference>
<name>A0A916NL52_9MICO</name>
<dbReference type="InterPro" id="IPR000515">
    <property type="entry name" value="MetI-like"/>
</dbReference>
<evidence type="ECO:0000256" key="8">
    <source>
        <dbReference type="RuleBase" id="RU363032"/>
    </source>
</evidence>
<dbReference type="PANTHER" id="PTHR30614">
    <property type="entry name" value="MEMBRANE COMPONENT OF AMINO ACID ABC TRANSPORTER"/>
    <property type="match status" value="1"/>
</dbReference>
<feature type="transmembrane region" description="Helical" evidence="8">
    <location>
        <begin position="36"/>
        <end position="57"/>
    </location>
</feature>
<evidence type="ECO:0000256" key="3">
    <source>
        <dbReference type="ARBA" id="ARBA00022475"/>
    </source>
</evidence>
<dbReference type="CDD" id="cd06261">
    <property type="entry name" value="TM_PBP2"/>
    <property type="match status" value="1"/>
</dbReference>
<keyword evidence="6 8" id="KW-1133">Transmembrane helix</keyword>
<keyword evidence="7 8" id="KW-0472">Membrane</keyword>
<dbReference type="InterPro" id="IPR010065">
    <property type="entry name" value="AA_ABC_transptr_permease_3TM"/>
</dbReference>
<feature type="transmembrane region" description="Helical" evidence="8">
    <location>
        <begin position="77"/>
        <end position="99"/>
    </location>
</feature>
<keyword evidence="4 8" id="KW-0812">Transmembrane</keyword>